<dbReference type="PANTHER" id="PTHR42698:SF1">
    <property type="entry name" value="GTPASE ERA, MITOCHONDRIAL"/>
    <property type="match status" value="1"/>
</dbReference>
<dbReference type="NCBIfam" id="TIGR00231">
    <property type="entry name" value="small_GTP"/>
    <property type="match status" value="1"/>
</dbReference>
<dbReference type="GO" id="GO:0000028">
    <property type="term" value="P:ribosomal small subunit assembly"/>
    <property type="evidence" value="ECO:0007669"/>
    <property type="project" value="TreeGrafter"/>
</dbReference>
<comment type="similarity">
    <text evidence="1">Belongs to the TRAFAC class TrmE-Era-EngA-EngB-Septin-like GTPase superfamily. Era GTPase family.</text>
</comment>
<dbReference type="Pfam" id="PF01926">
    <property type="entry name" value="MMR_HSR1"/>
    <property type="match status" value="1"/>
</dbReference>
<dbReference type="CDD" id="cd04163">
    <property type="entry name" value="Era"/>
    <property type="match status" value="1"/>
</dbReference>
<keyword evidence="8" id="KW-1185">Reference proteome</keyword>
<evidence type="ECO:0000256" key="4">
    <source>
        <dbReference type="ARBA" id="ARBA00023134"/>
    </source>
</evidence>
<evidence type="ECO:0000256" key="5">
    <source>
        <dbReference type="ARBA" id="ARBA00030975"/>
    </source>
</evidence>
<dbReference type="FunFam" id="3.40.50.300:FF:002220">
    <property type="entry name" value="GTPase Era, mitochondrial"/>
    <property type="match status" value="1"/>
</dbReference>
<sequence length="359" mass="40570">MLCSCISRLLLKQNLLVYQCKALLSTVNENILSSSIPTITESTAPICDTNILKVAIIGMPNAGKSTLINGLMDRKVCPASSKVHTTRTQAKAIFTAEDTQIIFTDTPGLVNDREQKKFNLQKTFLRDYKRVSREADIIGVIHDVSNIWTRERLDIKIIKLLEAHKTKPSFLVLNKIDVLKSKRKLLDITRNLTENSLGGKPIESRKFKEDDIESKGWPYFNHIFMVSSLTGDGLDEIREYLIYNAKPGEWMFPGDTWTDQKAESVVINTVKAVLLNHMPQEIPYKLQPQLEYFNIDEVTGKINAVVLIKCPTSRIAKLLAGASDGRLRLITENVQRDLQNSFQNFVKIQIVPTPLADNE</sequence>
<reference evidence="7" key="1">
    <citation type="submission" date="2022-01" db="EMBL/GenBank/DDBJ databases">
        <authorList>
            <person name="King R."/>
        </authorList>
    </citation>
    <scope>NUCLEOTIDE SEQUENCE</scope>
</reference>
<dbReference type="GO" id="GO:0005759">
    <property type="term" value="C:mitochondrial matrix"/>
    <property type="evidence" value="ECO:0007669"/>
    <property type="project" value="TreeGrafter"/>
</dbReference>
<dbReference type="OrthoDB" id="8954335at2759"/>
<dbReference type="GO" id="GO:0019843">
    <property type="term" value="F:rRNA binding"/>
    <property type="evidence" value="ECO:0007669"/>
    <property type="project" value="TreeGrafter"/>
</dbReference>
<dbReference type="InterPro" id="IPR015946">
    <property type="entry name" value="KH_dom-like_a/b"/>
</dbReference>
<feature type="domain" description="G" evidence="6">
    <location>
        <begin position="53"/>
        <end position="175"/>
    </location>
</feature>
<keyword evidence="3" id="KW-0547">Nucleotide-binding</keyword>
<dbReference type="InterPro" id="IPR006073">
    <property type="entry name" value="GTP-bd"/>
</dbReference>
<protein>
    <recommendedName>
        <fullName evidence="2">GTPase Era, mitochondrial</fullName>
    </recommendedName>
    <alternativeName>
        <fullName evidence="5">ERA-like protein 1</fullName>
    </alternativeName>
</protein>
<dbReference type="Gene3D" id="3.40.50.300">
    <property type="entry name" value="P-loop containing nucleotide triphosphate hydrolases"/>
    <property type="match status" value="1"/>
</dbReference>
<proteinExistence type="inferred from homology"/>
<dbReference type="GO" id="GO:0005525">
    <property type="term" value="F:GTP binding"/>
    <property type="evidence" value="ECO:0007669"/>
    <property type="project" value="UniProtKB-KW"/>
</dbReference>
<evidence type="ECO:0000256" key="3">
    <source>
        <dbReference type="ARBA" id="ARBA00022741"/>
    </source>
</evidence>
<evidence type="ECO:0000256" key="1">
    <source>
        <dbReference type="ARBA" id="ARBA00007921"/>
    </source>
</evidence>
<evidence type="ECO:0000313" key="8">
    <source>
        <dbReference type="Proteomes" id="UP001153709"/>
    </source>
</evidence>
<dbReference type="InterPro" id="IPR030388">
    <property type="entry name" value="G_ERA_dom"/>
</dbReference>
<dbReference type="SUPFAM" id="SSF52540">
    <property type="entry name" value="P-loop containing nucleoside triphosphate hydrolases"/>
    <property type="match status" value="1"/>
</dbReference>
<dbReference type="InterPro" id="IPR005662">
    <property type="entry name" value="GTPase_Era-like"/>
</dbReference>
<dbReference type="InterPro" id="IPR027417">
    <property type="entry name" value="P-loop_NTPase"/>
</dbReference>
<dbReference type="EMBL" id="OU898278">
    <property type="protein sequence ID" value="CAG9831199.1"/>
    <property type="molecule type" value="Genomic_DNA"/>
</dbReference>
<evidence type="ECO:0000259" key="6">
    <source>
        <dbReference type="Pfam" id="PF01926"/>
    </source>
</evidence>
<organism evidence="7 8">
    <name type="scientific">Diabrotica balteata</name>
    <name type="common">Banded cucumber beetle</name>
    <dbReference type="NCBI Taxonomy" id="107213"/>
    <lineage>
        <taxon>Eukaryota</taxon>
        <taxon>Metazoa</taxon>
        <taxon>Ecdysozoa</taxon>
        <taxon>Arthropoda</taxon>
        <taxon>Hexapoda</taxon>
        <taxon>Insecta</taxon>
        <taxon>Pterygota</taxon>
        <taxon>Neoptera</taxon>
        <taxon>Endopterygota</taxon>
        <taxon>Coleoptera</taxon>
        <taxon>Polyphaga</taxon>
        <taxon>Cucujiformia</taxon>
        <taxon>Chrysomeloidea</taxon>
        <taxon>Chrysomelidae</taxon>
        <taxon>Galerucinae</taxon>
        <taxon>Diabroticina</taxon>
        <taxon>Diabroticites</taxon>
        <taxon>Diabrotica</taxon>
    </lineage>
</organism>
<dbReference type="GO" id="GO:0043024">
    <property type="term" value="F:ribosomal small subunit binding"/>
    <property type="evidence" value="ECO:0007669"/>
    <property type="project" value="TreeGrafter"/>
</dbReference>
<evidence type="ECO:0000313" key="7">
    <source>
        <dbReference type="EMBL" id="CAG9831199.1"/>
    </source>
</evidence>
<accession>A0A9N9SXF6</accession>
<keyword evidence="4" id="KW-0342">GTP-binding</keyword>
<dbReference type="PRINTS" id="PR00326">
    <property type="entry name" value="GTP1OBG"/>
</dbReference>
<dbReference type="PANTHER" id="PTHR42698">
    <property type="entry name" value="GTPASE ERA"/>
    <property type="match status" value="1"/>
</dbReference>
<name>A0A9N9SXF6_DIABA</name>
<dbReference type="Gene3D" id="3.30.300.20">
    <property type="match status" value="1"/>
</dbReference>
<gene>
    <name evidence="7" type="ORF">DIABBA_LOCUS4814</name>
</gene>
<dbReference type="AlphaFoldDB" id="A0A9N9SXF6"/>
<dbReference type="Proteomes" id="UP001153709">
    <property type="component" value="Chromosome 3"/>
</dbReference>
<dbReference type="InterPro" id="IPR005225">
    <property type="entry name" value="Small_GTP-bd"/>
</dbReference>
<evidence type="ECO:0000256" key="2">
    <source>
        <dbReference type="ARBA" id="ARBA00019149"/>
    </source>
</evidence>